<dbReference type="InterPro" id="IPR002323">
    <property type="entry name" value="Cyt_CIE"/>
</dbReference>
<evidence type="ECO:0000256" key="5">
    <source>
        <dbReference type="ARBA" id="ARBA00023004"/>
    </source>
</evidence>
<evidence type="ECO:0000256" key="8">
    <source>
        <dbReference type="SAM" id="SignalP"/>
    </source>
</evidence>
<keyword evidence="8" id="KW-0732">Signal</keyword>
<reference evidence="10 11" key="1">
    <citation type="submission" date="2024-04" db="EMBL/GenBank/DDBJ databases">
        <title>Novel species of the genus Ideonella isolated from streams.</title>
        <authorList>
            <person name="Lu H."/>
        </authorList>
    </citation>
    <scope>NUCLEOTIDE SEQUENCE [LARGE SCALE GENOMIC DNA]</scope>
    <source>
        <strain evidence="10 11">DXS29W</strain>
    </source>
</reference>
<dbReference type="Gene3D" id="1.10.760.10">
    <property type="entry name" value="Cytochrome c-like domain"/>
    <property type="match status" value="1"/>
</dbReference>
<evidence type="ECO:0000313" key="11">
    <source>
        <dbReference type="Proteomes" id="UP001371218"/>
    </source>
</evidence>
<evidence type="ECO:0000259" key="9">
    <source>
        <dbReference type="PROSITE" id="PS51007"/>
    </source>
</evidence>
<dbReference type="InterPro" id="IPR036909">
    <property type="entry name" value="Cyt_c-like_dom_sf"/>
</dbReference>
<feature type="compositionally biased region" description="Low complexity" evidence="7">
    <location>
        <begin position="39"/>
        <end position="69"/>
    </location>
</feature>
<evidence type="ECO:0000256" key="4">
    <source>
        <dbReference type="ARBA" id="ARBA00022982"/>
    </source>
</evidence>
<evidence type="ECO:0000256" key="3">
    <source>
        <dbReference type="ARBA" id="ARBA00022723"/>
    </source>
</evidence>
<dbReference type="RefSeq" id="WP_341427598.1">
    <property type="nucleotide sequence ID" value="NZ_JBBUTG010000014.1"/>
</dbReference>
<dbReference type="PANTHER" id="PTHR40942:SF4">
    <property type="entry name" value="CYTOCHROME C5"/>
    <property type="match status" value="1"/>
</dbReference>
<keyword evidence="11" id="KW-1185">Reference proteome</keyword>
<keyword evidence="5 6" id="KW-0408">Iron</keyword>
<proteinExistence type="predicted"/>
<keyword evidence="4" id="KW-0249">Electron transport</keyword>
<evidence type="ECO:0000256" key="2">
    <source>
        <dbReference type="ARBA" id="ARBA00022617"/>
    </source>
</evidence>
<feature type="chain" id="PRO_5045688060" evidence="8">
    <location>
        <begin position="29"/>
        <end position="158"/>
    </location>
</feature>
<dbReference type="InterPro" id="IPR009056">
    <property type="entry name" value="Cyt_c-like_dom"/>
</dbReference>
<sequence length="158" mass="15955">MFFCRRLRTALFAAVAPFALLTACSPSGDPSPSSPPSSSPSAQAMPGSAAAQHAPDAQAAPLPQGAPGVQGARLAHLADARLAAVYERACANCHDVAGTGAPPRGDRAAWSPREAGGIAALVASVKQGKGSMPPMGWCPECTDEDFATLVAHLRGVTP</sequence>
<feature type="signal peptide" evidence="8">
    <location>
        <begin position="1"/>
        <end position="28"/>
    </location>
</feature>
<keyword evidence="3 6" id="KW-0479">Metal-binding</keyword>
<evidence type="ECO:0000256" key="6">
    <source>
        <dbReference type="PROSITE-ProRule" id="PRU00433"/>
    </source>
</evidence>
<gene>
    <name evidence="10" type="ORF">AACH06_20375</name>
</gene>
<dbReference type="SUPFAM" id="SSF46626">
    <property type="entry name" value="Cytochrome c"/>
    <property type="match status" value="1"/>
</dbReference>
<dbReference type="Proteomes" id="UP001371218">
    <property type="component" value="Unassembled WGS sequence"/>
</dbReference>
<dbReference type="PROSITE" id="PS51257">
    <property type="entry name" value="PROKAR_LIPOPROTEIN"/>
    <property type="match status" value="1"/>
</dbReference>
<organism evidence="10 11">
    <name type="scientific">Ideonella lacteola</name>
    <dbReference type="NCBI Taxonomy" id="2984193"/>
    <lineage>
        <taxon>Bacteria</taxon>
        <taxon>Pseudomonadati</taxon>
        <taxon>Pseudomonadota</taxon>
        <taxon>Betaproteobacteria</taxon>
        <taxon>Burkholderiales</taxon>
        <taxon>Sphaerotilaceae</taxon>
        <taxon>Ideonella</taxon>
    </lineage>
</organism>
<feature type="region of interest" description="Disordered" evidence="7">
    <location>
        <begin position="25"/>
        <end position="69"/>
    </location>
</feature>
<dbReference type="PROSITE" id="PS51007">
    <property type="entry name" value="CYTC"/>
    <property type="match status" value="1"/>
</dbReference>
<evidence type="ECO:0000256" key="7">
    <source>
        <dbReference type="SAM" id="MobiDB-lite"/>
    </source>
</evidence>
<dbReference type="PANTHER" id="PTHR40942">
    <property type="match status" value="1"/>
</dbReference>
<evidence type="ECO:0000256" key="1">
    <source>
        <dbReference type="ARBA" id="ARBA00022448"/>
    </source>
</evidence>
<accession>A0ABU9BWE8</accession>
<comment type="caution">
    <text evidence="10">The sequence shown here is derived from an EMBL/GenBank/DDBJ whole genome shotgun (WGS) entry which is preliminary data.</text>
</comment>
<keyword evidence="2 6" id="KW-0349">Heme</keyword>
<dbReference type="EMBL" id="JBBUTG010000014">
    <property type="protein sequence ID" value="MEK8033182.1"/>
    <property type="molecule type" value="Genomic_DNA"/>
</dbReference>
<dbReference type="Pfam" id="PF13442">
    <property type="entry name" value="Cytochrome_CBB3"/>
    <property type="match status" value="1"/>
</dbReference>
<keyword evidence="1" id="KW-0813">Transport</keyword>
<evidence type="ECO:0000313" key="10">
    <source>
        <dbReference type="EMBL" id="MEK8033182.1"/>
    </source>
</evidence>
<protein>
    <submittedName>
        <fullName evidence="10">C-type cytochrome</fullName>
    </submittedName>
</protein>
<name>A0ABU9BWE8_9BURK</name>
<dbReference type="PRINTS" id="PR00607">
    <property type="entry name" value="CYTCHROMECIE"/>
</dbReference>
<feature type="domain" description="Cytochrome c" evidence="9">
    <location>
        <begin position="77"/>
        <end position="157"/>
    </location>
</feature>